<dbReference type="InterPro" id="IPR038418">
    <property type="entry name" value="6-PTP_synth/QueD_sf"/>
</dbReference>
<evidence type="ECO:0000256" key="5">
    <source>
        <dbReference type="ARBA" id="ARBA00022723"/>
    </source>
</evidence>
<dbReference type="GO" id="GO:0070497">
    <property type="term" value="F:6-carboxytetrahydropterin synthase activity"/>
    <property type="evidence" value="ECO:0007669"/>
    <property type="project" value="UniProtKB-EC"/>
</dbReference>
<dbReference type="PIRSF" id="PIRSF006113">
    <property type="entry name" value="PTP_synth"/>
    <property type="match status" value="1"/>
</dbReference>
<reference evidence="12 13" key="1">
    <citation type="submission" date="2014-08" db="EMBL/GenBank/DDBJ databases">
        <title>Comparative genomics of the Paenibacillus odorifer group.</title>
        <authorList>
            <person name="den Bakker H.C."/>
            <person name="Tsai Y.-C."/>
            <person name="Martin N."/>
            <person name="Korlach J."/>
            <person name="Wiedmann M."/>
        </authorList>
    </citation>
    <scope>NUCLEOTIDE SEQUENCE [LARGE SCALE GENOMIC DNA]</scope>
    <source>
        <strain evidence="12 13">DSM 15220</strain>
    </source>
</reference>
<evidence type="ECO:0000313" key="12">
    <source>
        <dbReference type="EMBL" id="AIQ69108.1"/>
    </source>
</evidence>
<comment type="catalytic activity">
    <reaction evidence="9">
        <text>7,8-dihydroneopterin 3'-triphosphate + H2O = 6-carboxy-5,6,7,8-tetrahydropterin + triphosphate + acetaldehyde + 2 H(+)</text>
        <dbReference type="Rhea" id="RHEA:27966"/>
        <dbReference type="ChEBI" id="CHEBI:15343"/>
        <dbReference type="ChEBI" id="CHEBI:15377"/>
        <dbReference type="ChEBI" id="CHEBI:15378"/>
        <dbReference type="ChEBI" id="CHEBI:18036"/>
        <dbReference type="ChEBI" id="CHEBI:58462"/>
        <dbReference type="ChEBI" id="CHEBI:61032"/>
        <dbReference type="EC" id="4.1.2.50"/>
    </reaction>
</comment>
<keyword evidence="7" id="KW-0456">Lyase</keyword>
<comment type="pathway">
    <text evidence="1">Purine metabolism; 7-cyano-7-deazaguanine biosynthesis.</text>
</comment>
<evidence type="ECO:0000256" key="6">
    <source>
        <dbReference type="ARBA" id="ARBA00022833"/>
    </source>
</evidence>
<dbReference type="RefSeq" id="WP_025708124.1">
    <property type="nucleotide sequence ID" value="NZ_CP009287.1"/>
</dbReference>
<dbReference type="GO" id="GO:0046872">
    <property type="term" value="F:metal ion binding"/>
    <property type="evidence" value="ECO:0007669"/>
    <property type="project" value="UniProtKB-KW"/>
</dbReference>
<dbReference type="AlphaFoldDB" id="A0A089MC81"/>
<comment type="similarity">
    <text evidence="2">Belongs to the PTPS family. QueD subfamily.</text>
</comment>
<evidence type="ECO:0000256" key="4">
    <source>
        <dbReference type="ARBA" id="ARBA00018141"/>
    </source>
</evidence>
<protein>
    <recommendedName>
        <fullName evidence="4">6-carboxy-5,6,7,8-tetrahydropterin synthase</fullName>
        <ecNumber evidence="3">4.1.2.50</ecNumber>
    </recommendedName>
    <alternativeName>
        <fullName evidence="8">Queuosine biosynthesis protein QueD</fullName>
    </alternativeName>
</protein>
<keyword evidence="6 11" id="KW-0862">Zinc</keyword>
<dbReference type="SUPFAM" id="SSF55620">
    <property type="entry name" value="Tetrahydrobiopterin biosynthesis enzymes-like"/>
    <property type="match status" value="1"/>
</dbReference>
<gene>
    <name evidence="12" type="ORF">PGRAT_16835</name>
</gene>
<keyword evidence="5 11" id="KW-0479">Metal-binding</keyword>
<comment type="cofactor">
    <cofactor evidence="11">
        <name>Zn(2+)</name>
        <dbReference type="ChEBI" id="CHEBI:29105"/>
    </cofactor>
    <text evidence="11">Binds 1 zinc ion per subunit.</text>
</comment>
<evidence type="ECO:0000256" key="11">
    <source>
        <dbReference type="PIRSR" id="PIRSR006113-2"/>
    </source>
</evidence>
<dbReference type="PANTHER" id="PTHR12589">
    <property type="entry name" value="PYRUVOYL TETRAHYDROBIOPTERIN SYNTHASE"/>
    <property type="match status" value="1"/>
</dbReference>
<evidence type="ECO:0000256" key="9">
    <source>
        <dbReference type="ARBA" id="ARBA00048807"/>
    </source>
</evidence>
<dbReference type="STRING" id="189425.PGRAT_16835"/>
<dbReference type="InterPro" id="IPR007115">
    <property type="entry name" value="6-PTP_synth/QueD"/>
</dbReference>
<accession>A0A089MC81</accession>
<dbReference type="HOGENOM" id="CLU_111016_1_3_9"/>
<feature type="active site" description="Proton acceptor" evidence="10">
    <location>
        <position position="26"/>
    </location>
</feature>
<feature type="binding site" evidence="11">
    <location>
        <position position="17"/>
    </location>
    <ligand>
        <name>Zn(2+)</name>
        <dbReference type="ChEBI" id="CHEBI:29105"/>
    </ligand>
</feature>
<feature type="binding site" evidence="11">
    <location>
        <position position="30"/>
    </location>
    <ligand>
        <name>Zn(2+)</name>
        <dbReference type="ChEBI" id="CHEBI:29105"/>
    </ligand>
</feature>
<dbReference type="Pfam" id="PF01242">
    <property type="entry name" value="PTPS"/>
    <property type="match status" value="1"/>
</dbReference>
<evidence type="ECO:0000256" key="8">
    <source>
        <dbReference type="ARBA" id="ARBA00031449"/>
    </source>
</evidence>
<dbReference type="KEGG" id="pgm:PGRAT_16835"/>
<evidence type="ECO:0000256" key="7">
    <source>
        <dbReference type="ARBA" id="ARBA00023239"/>
    </source>
</evidence>
<keyword evidence="13" id="KW-1185">Reference proteome</keyword>
<organism evidence="12 13">
    <name type="scientific">Paenibacillus graminis</name>
    <dbReference type="NCBI Taxonomy" id="189425"/>
    <lineage>
        <taxon>Bacteria</taxon>
        <taxon>Bacillati</taxon>
        <taxon>Bacillota</taxon>
        <taxon>Bacilli</taxon>
        <taxon>Bacillales</taxon>
        <taxon>Paenibacillaceae</taxon>
        <taxon>Paenibacillus</taxon>
    </lineage>
</organism>
<feature type="active site" description="Charge relay system" evidence="10">
    <location>
        <position position="131"/>
    </location>
</feature>
<dbReference type="Gene3D" id="3.30.479.10">
    <property type="entry name" value="6-pyruvoyl tetrahydropterin synthase/QueD"/>
    <property type="match status" value="1"/>
</dbReference>
<proteinExistence type="inferred from homology"/>
<evidence type="ECO:0000256" key="2">
    <source>
        <dbReference type="ARBA" id="ARBA00008900"/>
    </source>
</evidence>
<evidence type="ECO:0000256" key="3">
    <source>
        <dbReference type="ARBA" id="ARBA00012982"/>
    </source>
</evidence>
<name>A0A089MC81_9BACL</name>
<evidence type="ECO:0000256" key="10">
    <source>
        <dbReference type="PIRSR" id="PIRSR006113-1"/>
    </source>
</evidence>
<feature type="binding site" evidence="11">
    <location>
        <position position="32"/>
    </location>
    <ligand>
        <name>Zn(2+)</name>
        <dbReference type="ChEBI" id="CHEBI:29105"/>
    </ligand>
</feature>
<dbReference type="eggNOG" id="COG0720">
    <property type="taxonomic scope" value="Bacteria"/>
</dbReference>
<evidence type="ECO:0000313" key="13">
    <source>
        <dbReference type="Proteomes" id="UP000029500"/>
    </source>
</evidence>
<dbReference type="EC" id="4.1.2.50" evidence="3"/>
<sequence>MLGEVSVCKIFTFDSAHQLVGHKGKCSNLHGHTYKLEVVLKGKPLVEEGHSDEGFVVDFSDIKAAVQESLVDHLDHAFLAMGNEPVLETLMNTGSKVALLSFRTTVENMSAYIAYKLKQASLPLYSVKLWETPTSWAEVLAADIPAEGPSYRLFGGCDCE</sequence>
<feature type="active site" description="Charge relay system" evidence="10">
    <location>
        <position position="76"/>
    </location>
</feature>
<dbReference type="PANTHER" id="PTHR12589:SF7">
    <property type="entry name" value="6-PYRUVOYL TETRAHYDROBIOPTERIN SYNTHASE"/>
    <property type="match status" value="1"/>
</dbReference>
<dbReference type="OrthoDB" id="9804698at2"/>
<evidence type="ECO:0000256" key="1">
    <source>
        <dbReference type="ARBA" id="ARBA00005061"/>
    </source>
</evidence>
<dbReference type="UniPathway" id="UPA00391"/>
<dbReference type="Proteomes" id="UP000029500">
    <property type="component" value="Chromosome"/>
</dbReference>
<dbReference type="EMBL" id="CP009287">
    <property type="protein sequence ID" value="AIQ69108.1"/>
    <property type="molecule type" value="Genomic_DNA"/>
</dbReference>